<dbReference type="SUPFAM" id="SSF55486">
    <property type="entry name" value="Metalloproteases ('zincins'), catalytic domain"/>
    <property type="match status" value="1"/>
</dbReference>
<dbReference type="GO" id="GO:0016020">
    <property type="term" value="C:membrane"/>
    <property type="evidence" value="ECO:0007669"/>
    <property type="project" value="TreeGrafter"/>
</dbReference>
<dbReference type="EMBL" id="AGWL01000002">
    <property type="protein sequence ID" value="EKU95487.1"/>
    <property type="molecule type" value="Genomic_DNA"/>
</dbReference>
<evidence type="ECO:0000256" key="8">
    <source>
        <dbReference type="ARBA" id="ARBA00022723"/>
    </source>
</evidence>
<dbReference type="FunFam" id="1.10.390.10:FF:000004">
    <property type="entry name" value="Aminopeptidase N"/>
    <property type="match status" value="1"/>
</dbReference>
<dbReference type="eggNOG" id="COG0308">
    <property type="taxonomic scope" value="Bacteria"/>
</dbReference>
<dbReference type="NCBIfam" id="TIGR02412">
    <property type="entry name" value="pepN_strep_liv"/>
    <property type="match status" value="1"/>
</dbReference>
<feature type="domain" description="Peptidase M1 membrane alanine aminopeptidase" evidence="14">
    <location>
        <begin position="235"/>
        <end position="448"/>
    </location>
</feature>
<dbReference type="FunFam" id="2.60.40.1730:FF:000010">
    <property type="entry name" value="Putative aminopeptidase N"/>
    <property type="match status" value="1"/>
</dbReference>
<dbReference type="Pfam" id="PF17900">
    <property type="entry name" value="Peptidase_M1_N"/>
    <property type="match status" value="1"/>
</dbReference>
<dbReference type="RefSeq" id="WP_007000492.1">
    <property type="nucleotide sequence ID" value="NZ_JH992955.1"/>
</dbReference>
<feature type="domain" description="ERAP1-like C-terminal" evidence="15">
    <location>
        <begin position="527"/>
        <end position="839"/>
    </location>
</feature>
<dbReference type="Proteomes" id="UP000009888">
    <property type="component" value="Unassembled WGS sequence"/>
</dbReference>
<dbReference type="GO" id="GO:0070006">
    <property type="term" value="F:metalloaminopeptidase activity"/>
    <property type="evidence" value="ECO:0007669"/>
    <property type="project" value="TreeGrafter"/>
</dbReference>
<comment type="similarity">
    <text evidence="3">Belongs to the peptidase M1 family.</text>
</comment>
<protein>
    <recommendedName>
        <fullName evidence="5">Aminopeptidase N</fullName>
        <ecNumber evidence="4">3.4.11.2</ecNumber>
    </recommendedName>
    <alternativeName>
        <fullName evidence="12">Alanine aminopeptidase</fullName>
    </alternativeName>
    <alternativeName>
        <fullName evidence="13">Lysyl aminopeptidase</fullName>
    </alternativeName>
</protein>
<dbReference type="InterPro" id="IPR027268">
    <property type="entry name" value="Peptidase_M4/M1_CTD_sf"/>
</dbReference>
<dbReference type="PANTHER" id="PTHR11533">
    <property type="entry name" value="PROTEASE M1 ZINC METALLOPROTEASE"/>
    <property type="match status" value="1"/>
</dbReference>
<evidence type="ECO:0000256" key="9">
    <source>
        <dbReference type="ARBA" id="ARBA00022801"/>
    </source>
</evidence>
<dbReference type="InterPro" id="IPR042097">
    <property type="entry name" value="Aminopeptidase_N-like_N_sf"/>
</dbReference>
<evidence type="ECO:0000256" key="11">
    <source>
        <dbReference type="ARBA" id="ARBA00023049"/>
    </source>
</evidence>
<dbReference type="Pfam" id="PF11838">
    <property type="entry name" value="ERAP1_C"/>
    <property type="match status" value="1"/>
</dbReference>
<dbReference type="GO" id="GO:0043171">
    <property type="term" value="P:peptide catabolic process"/>
    <property type="evidence" value="ECO:0007669"/>
    <property type="project" value="TreeGrafter"/>
</dbReference>
<sequence length="852" mass="94505">MPGTNLTREEAAERAQVVATNAYRIHLDLATGSEETFTAITEIDFDAKESASTFFDLIAQSVEKVTLNGTELDPAAYADSRFPLEGLAEHNTLRVESTQLYSHTGEGLHRYVDPADGEVYLYSQFEVGDARRVYANFEQPDLKATFEFTIDAPATWTVLSNAKTPQPDPLEGRDGVARWAFPPSEPISTYITALVAGPYEGVQGEPYISSDGREIPFGVYARKSLAQYLDADDIFDTTRRGFEYFEANYGHPYPFSKYDQVFAPEYNAGAMENAGLVTIVETYVWRTRPTAAMVDRRAITILHELAHMWFGDLVTMKWWDDLWLNESFAEFMSHLAAANNTRWTDAWTTFLASEKTWAIKQDQLPSTHPIAANIRDLEDVLVNFDGITYGKGASVLKQLVNYVGLEEFLAGVRSYIEKNKWGNATLGDLLAELEVSSGRDLSSWTKLWLQEAGVNTLTADVTFEGCEVARFELVQSNDANSSLRPHRLTVTAFQLDDGTFKPIARADVDVEGERTRVPELEGSEPDFILLNDGDWGYAKLRFDPRSFAAGVDHLDAFDDGLQRAIFVFSAWDMVQDGELDAHAYADIAVTAIEDEPNGTVLRYLLSTVSSAVGSYSDPATREEFATRVAGELLEIGYAAKAGSDSQKQILDSVIPLVTSAEQLDQIAGWLEGTNVPEGYEIDQAVRWDILAALAAAGRISRAEIDAEFERDQSSYGQIGKATAEGALATEEDTEAAWQEILHPQSNTRQRNLALGFRTKKPELLVPYVEKYFAEAARMWEDNSVEIASNMLGYAYPSKLAGRTDLGVDLLAAGEKWMAEAEAAPAAKRLVSEVVDQTRRAVRNQKVDARREA</sequence>
<comment type="catalytic activity">
    <reaction evidence="1">
        <text>Release of an N-terminal amino acid, Xaa-|-Yaa- from a peptide, amide or arylamide. Xaa is preferably Ala, but may be most amino acids including Pro (slow action). When a terminal hydrophobic residue is followed by a prolyl residue, the two may be released as an intact Xaa-Pro dipeptide.</text>
        <dbReference type="EC" id="3.4.11.2"/>
    </reaction>
</comment>
<dbReference type="PRINTS" id="PR00756">
    <property type="entry name" value="ALADIPTASE"/>
</dbReference>
<dbReference type="GO" id="GO:0005615">
    <property type="term" value="C:extracellular space"/>
    <property type="evidence" value="ECO:0007669"/>
    <property type="project" value="TreeGrafter"/>
</dbReference>
<dbReference type="Gene3D" id="2.60.40.1730">
    <property type="entry name" value="tricorn interacting facor f3 domain"/>
    <property type="match status" value="1"/>
</dbReference>
<dbReference type="GO" id="GO:0016285">
    <property type="term" value="F:alanyl aminopeptidase activity"/>
    <property type="evidence" value="ECO:0007669"/>
    <property type="project" value="UniProtKB-EC"/>
</dbReference>
<dbReference type="InterPro" id="IPR001930">
    <property type="entry name" value="Peptidase_M1"/>
</dbReference>
<keyword evidence="6 17" id="KW-0031">Aminopeptidase</keyword>
<keyword evidence="7" id="KW-0645">Protease</keyword>
<keyword evidence="8" id="KW-0479">Metal-binding</keyword>
<dbReference type="Gene3D" id="1.10.390.10">
    <property type="entry name" value="Neutral Protease Domain 2"/>
    <property type="match status" value="1"/>
</dbReference>
<dbReference type="GO" id="GO:0005737">
    <property type="term" value="C:cytoplasm"/>
    <property type="evidence" value="ECO:0007669"/>
    <property type="project" value="TreeGrafter"/>
</dbReference>
<dbReference type="AlphaFoldDB" id="K9EX04"/>
<dbReference type="MEROPS" id="M01.012"/>
<dbReference type="GO" id="GO:0006508">
    <property type="term" value="P:proteolysis"/>
    <property type="evidence" value="ECO:0007669"/>
    <property type="project" value="UniProtKB-KW"/>
</dbReference>
<evidence type="ECO:0000256" key="2">
    <source>
        <dbReference type="ARBA" id="ARBA00001947"/>
    </source>
</evidence>
<comment type="cofactor">
    <cofactor evidence="2">
        <name>Zn(2+)</name>
        <dbReference type="ChEBI" id="CHEBI:29105"/>
    </cofactor>
</comment>
<dbReference type="GO" id="GO:0008270">
    <property type="term" value="F:zinc ion binding"/>
    <property type="evidence" value="ECO:0007669"/>
    <property type="project" value="InterPro"/>
</dbReference>
<evidence type="ECO:0000256" key="7">
    <source>
        <dbReference type="ARBA" id="ARBA00022670"/>
    </source>
</evidence>
<proteinExistence type="inferred from homology"/>
<evidence type="ECO:0000256" key="4">
    <source>
        <dbReference type="ARBA" id="ARBA00012564"/>
    </source>
</evidence>
<keyword evidence="18" id="KW-1185">Reference proteome</keyword>
<evidence type="ECO:0000256" key="13">
    <source>
        <dbReference type="ARBA" id="ARBA00031533"/>
    </source>
</evidence>
<dbReference type="PANTHER" id="PTHR11533:SF174">
    <property type="entry name" value="PUROMYCIN-SENSITIVE AMINOPEPTIDASE-RELATED"/>
    <property type="match status" value="1"/>
</dbReference>
<dbReference type="GO" id="GO:0042277">
    <property type="term" value="F:peptide binding"/>
    <property type="evidence" value="ECO:0007669"/>
    <property type="project" value="TreeGrafter"/>
</dbReference>
<keyword evidence="9" id="KW-0378">Hydrolase</keyword>
<dbReference type="CDD" id="cd09602">
    <property type="entry name" value="M1_APN"/>
    <property type="match status" value="1"/>
</dbReference>
<keyword evidence="11" id="KW-0482">Metalloprotease</keyword>
<accession>K9EX04</accession>
<dbReference type="STRING" id="202789.GCA_001457435_00349"/>
<dbReference type="InterPro" id="IPR045357">
    <property type="entry name" value="Aminopeptidase_N-like_N"/>
</dbReference>
<gene>
    <name evidence="17" type="ORF">HMPREF9233_00274</name>
</gene>
<evidence type="ECO:0000256" key="5">
    <source>
        <dbReference type="ARBA" id="ARBA00015611"/>
    </source>
</evidence>
<evidence type="ECO:0000313" key="17">
    <source>
        <dbReference type="EMBL" id="EKU95487.1"/>
    </source>
</evidence>
<dbReference type="InterPro" id="IPR024571">
    <property type="entry name" value="ERAP1-like_C_dom"/>
</dbReference>
<keyword evidence="10" id="KW-0862">Zinc</keyword>
<organism evidence="17 18">
    <name type="scientific">Actinobaculum massiliense ACS-171-V-Col2</name>
    <dbReference type="NCBI Taxonomy" id="883066"/>
    <lineage>
        <taxon>Bacteria</taxon>
        <taxon>Bacillati</taxon>
        <taxon>Actinomycetota</taxon>
        <taxon>Actinomycetes</taxon>
        <taxon>Actinomycetales</taxon>
        <taxon>Actinomycetaceae</taxon>
        <taxon>Actinobaculum</taxon>
    </lineage>
</organism>
<evidence type="ECO:0000256" key="1">
    <source>
        <dbReference type="ARBA" id="ARBA00000098"/>
    </source>
</evidence>
<dbReference type="Pfam" id="PF01433">
    <property type="entry name" value="Peptidase_M1"/>
    <property type="match status" value="1"/>
</dbReference>
<evidence type="ECO:0000256" key="6">
    <source>
        <dbReference type="ARBA" id="ARBA00022438"/>
    </source>
</evidence>
<evidence type="ECO:0000256" key="3">
    <source>
        <dbReference type="ARBA" id="ARBA00010136"/>
    </source>
</evidence>
<dbReference type="EC" id="3.4.11.2" evidence="4"/>
<dbReference type="PATRIC" id="fig|883066.3.peg.281"/>
<dbReference type="InterPro" id="IPR050344">
    <property type="entry name" value="Peptidase_M1_aminopeptidases"/>
</dbReference>
<evidence type="ECO:0000313" key="18">
    <source>
        <dbReference type="Proteomes" id="UP000009888"/>
    </source>
</evidence>
<dbReference type="InterPro" id="IPR012778">
    <property type="entry name" value="Pept_M1_aminopeptidase"/>
</dbReference>
<dbReference type="InterPro" id="IPR014782">
    <property type="entry name" value="Peptidase_M1_dom"/>
</dbReference>
<evidence type="ECO:0000259" key="16">
    <source>
        <dbReference type="Pfam" id="PF17900"/>
    </source>
</evidence>
<dbReference type="SUPFAM" id="SSF63737">
    <property type="entry name" value="Leukotriene A4 hydrolase N-terminal domain"/>
    <property type="match status" value="1"/>
</dbReference>
<name>K9EX04_9ACTO</name>
<comment type="caution">
    <text evidence="17">The sequence shown here is derived from an EMBL/GenBank/DDBJ whole genome shotgun (WGS) entry which is preliminary data.</text>
</comment>
<evidence type="ECO:0000256" key="12">
    <source>
        <dbReference type="ARBA" id="ARBA00029811"/>
    </source>
</evidence>
<feature type="domain" description="Aminopeptidase N-like N-terminal" evidence="16">
    <location>
        <begin position="89"/>
        <end position="191"/>
    </location>
</feature>
<reference evidence="17 18" key="1">
    <citation type="submission" date="2012-09" db="EMBL/GenBank/DDBJ databases">
        <title>The Genome Sequence of Actinobaculum massiliae ACS-171-V-COL2.</title>
        <authorList>
            <consortium name="The Broad Institute Genome Sequencing Platform"/>
            <person name="Earl A."/>
            <person name="Ward D."/>
            <person name="Feldgarden M."/>
            <person name="Gevers D."/>
            <person name="Saerens B."/>
            <person name="Vaneechoutte M."/>
            <person name="Walker B."/>
            <person name="Young S.K."/>
            <person name="Zeng Q."/>
            <person name="Gargeya S."/>
            <person name="Fitzgerald M."/>
            <person name="Haas B."/>
            <person name="Abouelleil A."/>
            <person name="Alvarado L."/>
            <person name="Arachchi H.M."/>
            <person name="Berlin A."/>
            <person name="Chapman S.B."/>
            <person name="Goldberg J."/>
            <person name="Griggs A."/>
            <person name="Gujja S."/>
            <person name="Hansen M."/>
            <person name="Howarth C."/>
            <person name="Imamovic A."/>
            <person name="Larimer J."/>
            <person name="McCowen C."/>
            <person name="Montmayeur A."/>
            <person name="Murphy C."/>
            <person name="Neiman D."/>
            <person name="Pearson M."/>
            <person name="Priest M."/>
            <person name="Roberts A."/>
            <person name="Saif S."/>
            <person name="Shea T."/>
            <person name="Sisk P."/>
            <person name="Sykes S."/>
            <person name="Wortman J."/>
            <person name="Nusbaum C."/>
            <person name="Birren B."/>
        </authorList>
    </citation>
    <scope>NUCLEOTIDE SEQUENCE [LARGE SCALE GENOMIC DNA]</scope>
    <source>
        <strain evidence="18">ACS-171-V-Col2</strain>
    </source>
</reference>
<evidence type="ECO:0000259" key="14">
    <source>
        <dbReference type="Pfam" id="PF01433"/>
    </source>
</evidence>
<dbReference type="HOGENOM" id="CLU_007335_1_1_11"/>
<evidence type="ECO:0000256" key="10">
    <source>
        <dbReference type="ARBA" id="ARBA00022833"/>
    </source>
</evidence>
<evidence type="ECO:0000259" key="15">
    <source>
        <dbReference type="Pfam" id="PF11838"/>
    </source>
</evidence>